<organism evidence="1 2">
    <name type="scientific">Cryptococcus depauperatus CBS 7841</name>
    <dbReference type="NCBI Taxonomy" id="1295531"/>
    <lineage>
        <taxon>Eukaryota</taxon>
        <taxon>Fungi</taxon>
        <taxon>Dikarya</taxon>
        <taxon>Basidiomycota</taxon>
        <taxon>Agaricomycotina</taxon>
        <taxon>Tremellomycetes</taxon>
        <taxon>Tremellales</taxon>
        <taxon>Cryptococcaceae</taxon>
        <taxon>Cryptococcus</taxon>
    </lineage>
</organism>
<name>A0AAJ8JPM6_9TREE</name>
<dbReference type="Proteomes" id="UP000094043">
    <property type="component" value="Chromosome 1"/>
</dbReference>
<dbReference type="AlphaFoldDB" id="A0AAJ8JPM6"/>
<dbReference type="KEGG" id="cdep:91085416"/>
<reference evidence="1" key="2">
    <citation type="journal article" date="2022" name="Elife">
        <title>Obligate sexual reproduction of a homothallic fungus closely related to the Cryptococcus pathogenic species complex.</title>
        <authorList>
            <person name="Passer A.R."/>
            <person name="Clancey S.A."/>
            <person name="Shea T."/>
            <person name="David-Palma M."/>
            <person name="Averette A.F."/>
            <person name="Boekhout T."/>
            <person name="Porcel B.M."/>
            <person name="Nowrousian M."/>
            <person name="Cuomo C.A."/>
            <person name="Sun S."/>
            <person name="Heitman J."/>
            <person name="Coelho M.A."/>
        </authorList>
    </citation>
    <scope>NUCLEOTIDE SEQUENCE</scope>
    <source>
        <strain evidence="1">CBS 7841</strain>
    </source>
</reference>
<proteinExistence type="predicted"/>
<accession>A0AAJ8JPM6</accession>
<keyword evidence="2" id="KW-1185">Reference proteome</keyword>
<reference evidence="1" key="3">
    <citation type="submission" date="2024-01" db="EMBL/GenBank/DDBJ databases">
        <authorList>
            <person name="Coelho M.A."/>
            <person name="David-Palma M."/>
            <person name="Shea T."/>
            <person name="Sun S."/>
            <person name="Cuomo C.A."/>
            <person name="Heitman J."/>
        </authorList>
    </citation>
    <scope>NUCLEOTIDE SEQUENCE</scope>
    <source>
        <strain evidence="1">CBS 7841</strain>
    </source>
</reference>
<protein>
    <submittedName>
        <fullName evidence="1">Uncharacterized protein</fullName>
    </submittedName>
</protein>
<dbReference type="EMBL" id="CP143784">
    <property type="protein sequence ID" value="WVN86044.1"/>
    <property type="molecule type" value="Genomic_DNA"/>
</dbReference>
<evidence type="ECO:0000313" key="1">
    <source>
        <dbReference type="EMBL" id="WVN86044.1"/>
    </source>
</evidence>
<gene>
    <name evidence="1" type="ORF">L203_101202</name>
</gene>
<reference evidence="1" key="1">
    <citation type="submission" date="2016-06" db="EMBL/GenBank/DDBJ databases">
        <authorList>
            <person name="Cuomo C."/>
            <person name="Litvintseva A."/>
            <person name="Heitman J."/>
            <person name="Chen Y."/>
            <person name="Sun S."/>
            <person name="Springer D."/>
            <person name="Dromer F."/>
            <person name="Young S."/>
            <person name="Zeng Q."/>
            <person name="Chapman S."/>
            <person name="Gujja S."/>
            <person name="Saif S."/>
            <person name="Birren B."/>
        </authorList>
    </citation>
    <scope>NUCLEOTIDE SEQUENCE</scope>
    <source>
        <strain evidence="1">CBS 7841</strain>
    </source>
</reference>
<evidence type="ECO:0000313" key="2">
    <source>
        <dbReference type="Proteomes" id="UP000094043"/>
    </source>
</evidence>
<dbReference type="RefSeq" id="XP_066066744.1">
    <property type="nucleotide sequence ID" value="XM_066210647.1"/>
</dbReference>
<sequence length="83" mass="8956">MSDASCPLPLFSGYRMVALDGHKKALVDKASNGCSERQDERIGYYGGSREAGHQELGESIVCALAEVAGFDWMIEVWANVFGG</sequence>
<dbReference type="GeneID" id="91085416"/>